<dbReference type="SUPFAM" id="SSF52980">
    <property type="entry name" value="Restriction endonuclease-like"/>
    <property type="match status" value="1"/>
</dbReference>
<dbReference type="InterPro" id="IPR024567">
    <property type="entry name" value="RNase_HII/HIII_dom"/>
</dbReference>
<evidence type="ECO:0000313" key="4">
    <source>
        <dbReference type="Proteomes" id="UP001174909"/>
    </source>
</evidence>
<organism evidence="3 4">
    <name type="scientific">Geodia barretti</name>
    <name type="common">Barrett's horny sponge</name>
    <dbReference type="NCBI Taxonomy" id="519541"/>
    <lineage>
        <taxon>Eukaryota</taxon>
        <taxon>Metazoa</taxon>
        <taxon>Porifera</taxon>
        <taxon>Demospongiae</taxon>
        <taxon>Heteroscleromorpha</taxon>
        <taxon>Tetractinellida</taxon>
        <taxon>Astrophorina</taxon>
        <taxon>Geodiidae</taxon>
        <taxon>Geodia</taxon>
    </lineage>
</organism>
<dbReference type="CDD" id="cd20736">
    <property type="entry name" value="PoNe_Nuclease"/>
    <property type="match status" value="1"/>
</dbReference>
<dbReference type="InterPro" id="IPR003509">
    <property type="entry name" value="UPF0102_YraN-like"/>
</dbReference>
<dbReference type="PROSITE" id="PS51975">
    <property type="entry name" value="RNASE_H_2"/>
    <property type="match status" value="1"/>
</dbReference>
<gene>
    <name evidence="3" type="ORF">GBAR_LOCUS2029</name>
</gene>
<evidence type="ECO:0000256" key="1">
    <source>
        <dbReference type="PROSITE-ProRule" id="PRU01319"/>
    </source>
</evidence>
<dbReference type="Gene3D" id="3.30.420.10">
    <property type="entry name" value="Ribonuclease H-like superfamily/Ribonuclease H"/>
    <property type="match status" value="1"/>
</dbReference>
<protein>
    <submittedName>
        <fullName evidence="3">UPF0102 protein Rcas_2007</fullName>
    </submittedName>
</protein>
<sequence>MMGEYDAAFPGYGFAQHKGYATRQHLQRLREFGPCDIHRRSFAPVAQAHLPLPEQSARLHLESKGYRIVATNFRTRAGEIDIVAQQDDELVFVEVKTRRGESFGRADESITHARAERLAEVAEEFMQSRSDGQYHSGTAWRIDLVCLNLDWRGKLLSVNHIEHAVKL</sequence>
<dbReference type="GO" id="GO:0006281">
    <property type="term" value="P:DNA repair"/>
    <property type="evidence" value="ECO:0007669"/>
    <property type="project" value="UniProtKB-ARBA"/>
</dbReference>
<dbReference type="GO" id="GO:0003723">
    <property type="term" value="F:RNA binding"/>
    <property type="evidence" value="ECO:0007669"/>
    <property type="project" value="UniProtKB-UniRule"/>
</dbReference>
<dbReference type="SUPFAM" id="SSF53098">
    <property type="entry name" value="Ribonuclease H-like"/>
    <property type="match status" value="1"/>
</dbReference>
<dbReference type="PANTHER" id="PTHR34039">
    <property type="entry name" value="UPF0102 PROTEIN YRAN"/>
    <property type="match status" value="1"/>
</dbReference>
<dbReference type="InterPro" id="IPR011856">
    <property type="entry name" value="tRNA_endonuc-like_dom_sf"/>
</dbReference>
<comment type="caution">
    <text evidence="1">Lacks conserved residue(s) required for the propagation of feature annotation.</text>
</comment>
<dbReference type="InterPro" id="IPR011335">
    <property type="entry name" value="Restrct_endonuc-II-like"/>
</dbReference>
<dbReference type="InterPro" id="IPR036397">
    <property type="entry name" value="RNaseH_sf"/>
</dbReference>
<accession>A0AA35QZF9</accession>
<dbReference type="PANTHER" id="PTHR34039:SF1">
    <property type="entry name" value="UPF0102 PROTEIN YRAN"/>
    <property type="match status" value="1"/>
</dbReference>
<dbReference type="HAMAP" id="MF_00048">
    <property type="entry name" value="UPF0102"/>
    <property type="match status" value="1"/>
</dbReference>
<dbReference type="AlphaFoldDB" id="A0AA35QZF9"/>
<dbReference type="InterPro" id="IPR012337">
    <property type="entry name" value="RNaseH-like_sf"/>
</dbReference>
<dbReference type="NCBIfam" id="NF009150">
    <property type="entry name" value="PRK12497.1-3"/>
    <property type="match status" value="1"/>
</dbReference>
<dbReference type="EMBL" id="CASHTH010000292">
    <property type="protein sequence ID" value="CAI7997024.1"/>
    <property type="molecule type" value="Genomic_DNA"/>
</dbReference>
<evidence type="ECO:0000313" key="3">
    <source>
        <dbReference type="EMBL" id="CAI7997024.1"/>
    </source>
</evidence>
<evidence type="ECO:0000259" key="2">
    <source>
        <dbReference type="PROSITE" id="PS51975"/>
    </source>
</evidence>
<dbReference type="GO" id="GO:0004523">
    <property type="term" value="F:RNA-DNA hybrid ribonuclease activity"/>
    <property type="evidence" value="ECO:0007669"/>
    <property type="project" value="InterPro"/>
</dbReference>
<keyword evidence="4" id="KW-1185">Reference proteome</keyword>
<name>A0AA35QZF9_GEOBA</name>
<proteinExistence type="inferred from homology"/>
<dbReference type="Gene3D" id="3.40.1350.10">
    <property type="match status" value="1"/>
</dbReference>
<feature type="domain" description="RNase H type-2" evidence="2">
    <location>
        <begin position="1"/>
        <end position="54"/>
    </location>
</feature>
<dbReference type="Proteomes" id="UP001174909">
    <property type="component" value="Unassembled WGS sequence"/>
</dbReference>
<comment type="caution">
    <text evidence="3">The sequence shown here is derived from an EMBL/GenBank/DDBJ whole genome shotgun (WGS) entry which is preliminary data.</text>
</comment>
<reference evidence="3" key="1">
    <citation type="submission" date="2023-03" db="EMBL/GenBank/DDBJ databases">
        <authorList>
            <person name="Steffen K."/>
            <person name="Cardenas P."/>
        </authorList>
    </citation>
    <scope>NUCLEOTIDE SEQUENCE</scope>
</reference>
<dbReference type="Pfam" id="PF02021">
    <property type="entry name" value="UPF0102"/>
    <property type="match status" value="1"/>
</dbReference>